<keyword evidence="3" id="KW-1185">Reference proteome</keyword>
<dbReference type="OrthoDB" id="165386at2"/>
<gene>
    <name evidence="2" type="ORF">U732_688</name>
</gene>
<dbReference type="Proteomes" id="UP000031366">
    <property type="component" value="Unassembled WGS sequence"/>
</dbReference>
<keyword evidence="1" id="KW-0812">Transmembrane</keyword>
<comment type="caution">
    <text evidence="2">The sequence shown here is derived from an EMBL/GenBank/DDBJ whole genome shotgun (WGS) entry which is preliminary data.</text>
</comment>
<sequence length="97" mass="10732">MKKKLLLSSIVIIMALFMFTGCIPGDGAATITKPAGFFSGIWHGWLAPISLIIGILDKNIRVYEAVNTGWWYDFGFYIAIISGFGGLSLCRKKKKDK</sequence>
<protein>
    <submittedName>
        <fullName evidence="2">Putative membrane protein</fullName>
    </submittedName>
</protein>
<evidence type="ECO:0000256" key="1">
    <source>
        <dbReference type="SAM" id="Phobius"/>
    </source>
</evidence>
<dbReference type="PROSITE" id="PS51257">
    <property type="entry name" value="PROKAR_LIPOPROTEIN"/>
    <property type="match status" value="1"/>
</dbReference>
<keyword evidence="1" id="KW-0472">Membrane</keyword>
<reference evidence="2 3" key="1">
    <citation type="journal article" date="2015" name="Infect. Genet. Evol.">
        <title>Genomic sequences of six botulinum neurotoxin-producing strains representing three clostridial species illustrate the mobility and diversity of botulinum neurotoxin genes.</title>
        <authorList>
            <person name="Smith T.J."/>
            <person name="Hill K.K."/>
            <person name="Xie G."/>
            <person name="Foley B.T."/>
            <person name="Williamson C.H."/>
            <person name="Foster J.T."/>
            <person name="Johnson S.L."/>
            <person name="Chertkov O."/>
            <person name="Teshima H."/>
            <person name="Gibbons H.S."/>
            <person name="Johnsky L.A."/>
            <person name="Karavis M.A."/>
            <person name="Smith L.A."/>
        </authorList>
    </citation>
    <scope>NUCLEOTIDE SEQUENCE [LARGE SCALE GENOMIC DNA]</scope>
    <source>
        <strain evidence="2 3">CDC 2741</strain>
    </source>
</reference>
<proteinExistence type="predicted"/>
<feature type="transmembrane region" description="Helical" evidence="1">
    <location>
        <begin position="6"/>
        <end position="23"/>
    </location>
</feature>
<keyword evidence="1" id="KW-1133">Transmembrane helix</keyword>
<name>A0A0C1QUA2_9CLOT</name>
<feature type="transmembrane region" description="Helical" evidence="1">
    <location>
        <begin position="35"/>
        <end position="56"/>
    </location>
</feature>
<feature type="transmembrane region" description="Helical" evidence="1">
    <location>
        <begin position="68"/>
        <end position="90"/>
    </location>
</feature>
<dbReference type="AlphaFoldDB" id="A0A0C1QUA2"/>
<evidence type="ECO:0000313" key="3">
    <source>
        <dbReference type="Proteomes" id="UP000031366"/>
    </source>
</evidence>
<dbReference type="RefSeq" id="WP_039636707.1">
    <property type="nucleotide sequence ID" value="NZ_AYSO01000020.1"/>
</dbReference>
<dbReference type="EMBL" id="AYSO01000020">
    <property type="protein sequence ID" value="KIE44612.1"/>
    <property type="molecule type" value="Genomic_DNA"/>
</dbReference>
<evidence type="ECO:0000313" key="2">
    <source>
        <dbReference type="EMBL" id="KIE44612.1"/>
    </source>
</evidence>
<organism evidence="2 3">
    <name type="scientific">Clostridium argentinense CDC 2741</name>
    <dbReference type="NCBI Taxonomy" id="1418104"/>
    <lineage>
        <taxon>Bacteria</taxon>
        <taxon>Bacillati</taxon>
        <taxon>Bacillota</taxon>
        <taxon>Clostridia</taxon>
        <taxon>Eubacteriales</taxon>
        <taxon>Clostridiaceae</taxon>
        <taxon>Clostridium</taxon>
    </lineage>
</organism>
<accession>A0A0C1QUA2</accession>